<dbReference type="SMART" id="SM00580">
    <property type="entry name" value="PUG"/>
    <property type="match status" value="1"/>
</dbReference>
<dbReference type="EMBL" id="CDSF01000082">
    <property type="protein sequence ID" value="CEO98154.1"/>
    <property type="molecule type" value="Genomic_DNA"/>
</dbReference>
<gene>
    <name evidence="2" type="ORF">PBRA_006268</name>
</gene>
<dbReference type="AlphaFoldDB" id="A0A0G4ISP4"/>
<sequence>MDPKWVGPPNMSAIVSDSGVFDALRVLVTHENPSALLGAARLLKQILTNVQHHPEDTVYHHLKMTARAIQERLMPVPGTIDLLKAMGFHDAGDGEHLELPTMTEGDRARFNVVIGILDETIDMIVHPFEGHQDPIRELDFDIGIIKKHRPKDDIHVHQQEIIDKFEAAKRERRLEDEAAKQERQRHAM</sequence>
<keyword evidence="3" id="KW-1185">Reference proteome</keyword>
<dbReference type="Gene3D" id="1.20.58.2190">
    <property type="match status" value="1"/>
</dbReference>
<name>A0A0G4ISP4_PLABS</name>
<evidence type="ECO:0000313" key="2">
    <source>
        <dbReference type="EMBL" id="CEO98154.1"/>
    </source>
</evidence>
<evidence type="ECO:0000259" key="1">
    <source>
        <dbReference type="Pfam" id="PF09409"/>
    </source>
</evidence>
<organism evidence="2 3">
    <name type="scientific">Plasmodiophora brassicae</name>
    <name type="common">Clubroot disease agent</name>
    <dbReference type="NCBI Taxonomy" id="37360"/>
    <lineage>
        <taxon>Eukaryota</taxon>
        <taxon>Sar</taxon>
        <taxon>Rhizaria</taxon>
        <taxon>Endomyxa</taxon>
        <taxon>Phytomyxea</taxon>
        <taxon>Plasmodiophorida</taxon>
        <taxon>Plasmodiophoridae</taxon>
        <taxon>Plasmodiophora</taxon>
    </lineage>
</organism>
<dbReference type="InterPro" id="IPR036339">
    <property type="entry name" value="PUB-like_dom_sf"/>
</dbReference>
<dbReference type="OrthoDB" id="336240at2759"/>
<dbReference type="Proteomes" id="UP000039324">
    <property type="component" value="Unassembled WGS sequence"/>
</dbReference>
<proteinExistence type="predicted"/>
<dbReference type="CDD" id="cd09212">
    <property type="entry name" value="PUB"/>
    <property type="match status" value="1"/>
</dbReference>
<dbReference type="SUPFAM" id="SSF143503">
    <property type="entry name" value="PUG domain-like"/>
    <property type="match status" value="1"/>
</dbReference>
<accession>A0A0G4ISP4</accession>
<reference evidence="2 3" key="1">
    <citation type="submission" date="2015-02" db="EMBL/GenBank/DDBJ databases">
        <authorList>
            <person name="Chooi Y.-H."/>
        </authorList>
    </citation>
    <scope>NUCLEOTIDE SEQUENCE [LARGE SCALE GENOMIC DNA]</scope>
    <source>
        <strain evidence="2">E3</strain>
    </source>
</reference>
<evidence type="ECO:0000313" key="3">
    <source>
        <dbReference type="Proteomes" id="UP000039324"/>
    </source>
</evidence>
<protein>
    <recommendedName>
        <fullName evidence="1">PUB domain-containing protein</fullName>
    </recommendedName>
</protein>
<dbReference type="InterPro" id="IPR018997">
    <property type="entry name" value="PUB_domain"/>
</dbReference>
<feature type="domain" description="PUB" evidence="1">
    <location>
        <begin position="37"/>
        <end position="97"/>
    </location>
</feature>
<dbReference type="Pfam" id="PF09409">
    <property type="entry name" value="PUB"/>
    <property type="match status" value="1"/>
</dbReference>